<dbReference type="OrthoDB" id="9936937at2759"/>
<organism evidence="4 5">
    <name type="scientific">Thelephora terrestris</name>
    <dbReference type="NCBI Taxonomy" id="56493"/>
    <lineage>
        <taxon>Eukaryota</taxon>
        <taxon>Fungi</taxon>
        <taxon>Dikarya</taxon>
        <taxon>Basidiomycota</taxon>
        <taxon>Agaricomycotina</taxon>
        <taxon>Agaricomycetes</taxon>
        <taxon>Thelephorales</taxon>
        <taxon>Thelephoraceae</taxon>
        <taxon>Thelephora</taxon>
    </lineage>
</organism>
<dbReference type="Pfam" id="PF25871">
    <property type="entry name" value="HTH_76"/>
    <property type="match status" value="1"/>
</dbReference>
<dbReference type="PANTHER" id="PTHR36855">
    <property type="entry name" value="CHROMOSOME 10, WHOLE GENOME SHOTGUN SEQUENCE"/>
    <property type="match status" value="1"/>
</dbReference>
<dbReference type="Proteomes" id="UP000736335">
    <property type="component" value="Unassembled WGS sequence"/>
</dbReference>
<feature type="domain" description="Peroxisomal membrane protein PEX14-like KPWE" evidence="2">
    <location>
        <begin position="96"/>
        <end position="144"/>
    </location>
</feature>
<evidence type="ECO:0000313" key="4">
    <source>
        <dbReference type="EMBL" id="KAF9781268.1"/>
    </source>
</evidence>
<dbReference type="PANTHER" id="PTHR36855:SF1">
    <property type="entry name" value="PEROXISOME MEMBRANE ANCHOR PROTEIN PEX14P N-TERMINAL DOMAIN-CONTAINING PROTEIN"/>
    <property type="match status" value="1"/>
</dbReference>
<dbReference type="InterPro" id="IPR040554">
    <property type="entry name" value="KPWE_PEX14_dom"/>
</dbReference>
<evidence type="ECO:0000259" key="3">
    <source>
        <dbReference type="Pfam" id="PF25871"/>
    </source>
</evidence>
<gene>
    <name evidence="4" type="ORF">BJ322DRAFT_1111983</name>
</gene>
<evidence type="ECO:0000256" key="1">
    <source>
        <dbReference type="SAM" id="MobiDB-lite"/>
    </source>
</evidence>
<reference evidence="4" key="1">
    <citation type="journal article" date="2020" name="Nat. Commun.">
        <title>Large-scale genome sequencing of mycorrhizal fungi provides insights into the early evolution of symbiotic traits.</title>
        <authorList>
            <person name="Miyauchi S."/>
            <person name="Kiss E."/>
            <person name="Kuo A."/>
            <person name="Drula E."/>
            <person name="Kohler A."/>
            <person name="Sanchez-Garcia M."/>
            <person name="Morin E."/>
            <person name="Andreopoulos B."/>
            <person name="Barry K.W."/>
            <person name="Bonito G."/>
            <person name="Buee M."/>
            <person name="Carver A."/>
            <person name="Chen C."/>
            <person name="Cichocki N."/>
            <person name="Clum A."/>
            <person name="Culley D."/>
            <person name="Crous P.W."/>
            <person name="Fauchery L."/>
            <person name="Girlanda M."/>
            <person name="Hayes R.D."/>
            <person name="Keri Z."/>
            <person name="LaButti K."/>
            <person name="Lipzen A."/>
            <person name="Lombard V."/>
            <person name="Magnuson J."/>
            <person name="Maillard F."/>
            <person name="Murat C."/>
            <person name="Nolan M."/>
            <person name="Ohm R.A."/>
            <person name="Pangilinan J."/>
            <person name="Pereira M.F."/>
            <person name="Perotto S."/>
            <person name="Peter M."/>
            <person name="Pfister S."/>
            <person name="Riley R."/>
            <person name="Sitrit Y."/>
            <person name="Stielow J.B."/>
            <person name="Szollosi G."/>
            <person name="Zifcakova L."/>
            <person name="Stursova M."/>
            <person name="Spatafora J.W."/>
            <person name="Tedersoo L."/>
            <person name="Vaario L.M."/>
            <person name="Yamada A."/>
            <person name="Yan M."/>
            <person name="Wang P."/>
            <person name="Xu J."/>
            <person name="Bruns T."/>
            <person name="Baldrian P."/>
            <person name="Vilgalys R."/>
            <person name="Dunand C."/>
            <person name="Henrissat B."/>
            <person name="Grigoriev I.V."/>
            <person name="Hibbett D."/>
            <person name="Nagy L.G."/>
            <person name="Martin F.M."/>
        </authorList>
    </citation>
    <scope>NUCLEOTIDE SEQUENCE</scope>
    <source>
        <strain evidence="4">UH-Tt-Lm1</strain>
    </source>
</reference>
<feature type="region of interest" description="Disordered" evidence="1">
    <location>
        <begin position="114"/>
        <end position="144"/>
    </location>
</feature>
<accession>A0A9P6L366</accession>
<feature type="domain" description="PEX14-like helix-turn-helix" evidence="3">
    <location>
        <begin position="10"/>
        <end position="72"/>
    </location>
</feature>
<evidence type="ECO:0000313" key="5">
    <source>
        <dbReference type="Proteomes" id="UP000736335"/>
    </source>
</evidence>
<evidence type="ECO:0000259" key="2">
    <source>
        <dbReference type="Pfam" id="PF17733"/>
    </source>
</evidence>
<dbReference type="EMBL" id="WIUZ02000014">
    <property type="protein sequence ID" value="KAF9781268.1"/>
    <property type="molecule type" value="Genomic_DNA"/>
</dbReference>
<keyword evidence="5" id="KW-1185">Reference proteome</keyword>
<name>A0A9P6L366_9AGAM</name>
<dbReference type="Pfam" id="PF17733">
    <property type="entry name" value="KPWE_dom"/>
    <property type="match status" value="1"/>
</dbReference>
<sequence length="144" mass="16238">MTTTDSKQREIAEAYNSFSFTTDQEYQAGLQRILSSDAFNNKSDAEKENALRLSRVFYFNKVTGNSLTLEDALGFDSDLIRRTDQLHQTETGEEARTLTFAELKALIEQGKTDDIPNNKTIPNVLNEAPASESVGQIRKKPWET</sequence>
<comment type="caution">
    <text evidence="4">The sequence shown here is derived from an EMBL/GenBank/DDBJ whole genome shotgun (WGS) entry which is preliminary data.</text>
</comment>
<dbReference type="AlphaFoldDB" id="A0A9P6L366"/>
<protein>
    <submittedName>
        <fullName evidence="4">Uncharacterized protein</fullName>
    </submittedName>
</protein>
<dbReference type="InterPro" id="IPR058841">
    <property type="entry name" value="HTH_76"/>
</dbReference>
<reference evidence="4" key="2">
    <citation type="submission" date="2020-11" db="EMBL/GenBank/DDBJ databases">
        <authorList>
            <consortium name="DOE Joint Genome Institute"/>
            <person name="Kuo A."/>
            <person name="Miyauchi S."/>
            <person name="Kiss E."/>
            <person name="Drula E."/>
            <person name="Kohler A."/>
            <person name="Sanchez-Garcia M."/>
            <person name="Andreopoulos B."/>
            <person name="Barry K.W."/>
            <person name="Bonito G."/>
            <person name="Buee M."/>
            <person name="Carver A."/>
            <person name="Chen C."/>
            <person name="Cichocki N."/>
            <person name="Clum A."/>
            <person name="Culley D."/>
            <person name="Crous P.W."/>
            <person name="Fauchery L."/>
            <person name="Girlanda M."/>
            <person name="Hayes R."/>
            <person name="Keri Z."/>
            <person name="Labutti K."/>
            <person name="Lipzen A."/>
            <person name="Lombard V."/>
            <person name="Magnuson J."/>
            <person name="Maillard F."/>
            <person name="Morin E."/>
            <person name="Murat C."/>
            <person name="Nolan M."/>
            <person name="Ohm R."/>
            <person name="Pangilinan J."/>
            <person name="Pereira M."/>
            <person name="Perotto S."/>
            <person name="Peter M."/>
            <person name="Riley R."/>
            <person name="Sitrit Y."/>
            <person name="Stielow B."/>
            <person name="Szollosi G."/>
            <person name="Zifcakova L."/>
            <person name="Stursova M."/>
            <person name="Spatafora J.W."/>
            <person name="Tedersoo L."/>
            <person name="Vaario L.-M."/>
            <person name="Yamada A."/>
            <person name="Yan M."/>
            <person name="Wang P."/>
            <person name="Xu J."/>
            <person name="Bruns T."/>
            <person name="Baldrian P."/>
            <person name="Vilgalys R."/>
            <person name="Henrissat B."/>
            <person name="Grigoriev I.V."/>
            <person name="Hibbett D."/>
            <person name="Nagy L.G."/>
            <person name="Martin F.M."/>
        </authorList>
    </citation>
    <scope>NUCLEOTIDE SEQUENCE</scope>
    <source>
        <strain evidence="4">UH-Tt-Lm1</strain>
    </source>
</reference>
<proteinExistence type="predicted"/>